<gene>
    <name evidence="1" type="ORF">MARIT_1232</name>
</gene>
<keyword evidence="2" id="KW-1185">Reference proteome</keyword>
<dbReference type="AlphaFoldDB" id="A0A2H1E8I2"/>
<dbReference type="EMBL" id="LT634361">
    <property type="protein sequence ID" value="SFZ81678.1"/>
    <property type="molecule type" value="Genomic_DNA"/>
</dbReference>
<reference evidence="1 2" key="1">
    <citation type="submission" date="2016-11" db="EMBL/GenBank/DDBJ databases">
        <authorList>
            <person name="Jaros S."/>
            <person name="Januszkiewicz K."/>
            <person name="Wedrychowicz H."/>
        </authorList>
    </citation>
    <scope>NUCLEOTIDE SEQUENCE [LARGE SCALE GENOMIC DNA]</scope>
    <source>
        <strain evidence="1">NCIMB 2154T</strain>
    </source>
</reference>
<sequence length="160" mass="19126">MTKYDRIMGKTTIITIIFTLFLCRTTMLGQAKKGSKEKIRAYKIAYLTERLDLTEKEASKFWPLYNKYDKAVNELRHESKFKLKKRIAKQGGIAALNESKAKDLFFKIRSLNQQINQISENFYNQLPQILSYKKIIKLEISEREFHRKLIRKLRNKRNFK</sequence>
<dbReference type="STRING" id="1349785.GCA_000509405_01063"/>
<organism evidence="1 2">
    <name type="scientific">Tenacibaculum maritimum NCIMB 2154</name>
    <dbReference type="NCBI Taxonomy" id="1349785"/>
    <lineage>
        <taxon>Bacteria</taxon>
        <taxon>Pseudomonadati</taxon>
        <taxon>Bacteroidota</taxon>
        <taxon>Flavobacteriia</taxon>
        <taxon>Flavobacteriales</taxon>
        <taxon>Flavobacteriaceae</taxon>
        <taxon>Tenacibaculum</taxon>
    </lineage>
</organism>
<accession>A0A2H1E8I2</accession>
<proteinExistence type="predicted"/>
<evidence type="ECO:0000313" key="2">
    <source>
        <dbReference type="Proteomes" id="UP000231564"/>
    </source>
</evidence>
<evidence type="ECO:0008006" key="3">
    <source>
        <dbReference type="Google" id="ProtNLM"/>
    </source>
</evidence>
<dbReference type="Proteomes" id="UP000231564">
    <property type="component" value="Chromosome MARIT"/>
</dbReference>
<name>A0A2H1E8I2_9FLAO</name>
<evidence type="ECO:0000313" key="1">
    <source>
        <dbReference type="EMBL" id="SFZ81678.1"/>
    </source>
</evidence>
<protein>
    <recommendedName>
        <fullName evidence="3">Sensor of ECF-type sigma factor</fullName>
    </recommendedName>
</protein>
<dbReference type="KEGG" id="tmar:MARIT_1232"/>